<reference evidence="1" key="1">
    <citation type="submission" date="2020-05" db="EMBL/GenBank/DDBJ databases">
        <title>Large-scale comparative analyses of tick genomes elucidate their genetic diversity and vector capacities.</title>
        <authorList>
            <person name="Jia N."/>
            <person name="Wang J."/>
            <person name="Shi W."/>
            <person name="Du L."/>
            <person name="Sun Y."/>
            <person name="Zhan W."/>
            <person name="Jiang J."/>
            <person name="Wang Q."/>
            <person name="Zhang B."/>
            <person name="Ji P."/>
            <person name="Sakyi L.B."/>
            <person name="Cui X."/>
            <person name="Yuan T."/>
            <person name="Jiang B."/>
            <person name="Yang W."/>
            <person name="Lam T.T.-Y."/>
            <person name="Chang Q."/>
            <person name="Ding S."/>
            <person name="Wang X."/>
            <person name="Zhu J."/>
            <person name="Ruan X."/>
            <person name="Zhao L."/>
            <person name="Wei J."/>
            <person name="Que T."/>
            <person name="Du C."/>
            <person name="Cheng J."/>
            <person name="Dai P."/>
            <person name="Han X."/>
            <person name="Huang E."/>
            <person name="Gao Y."/>
            <person name="Liu J."/>
            <person name="Shao H."/>
            <person name="Ye R."/>
            <person name="Li L."/>
            <person name="Wei W."/>
            <person name="Wang X."/>
            <person name="Wang C."/>
            <person name="Yang T."/>
            <person name="Huo Q."/>
            <person name="Li W."/>
            <person name="Guo W."/>
            <person name="Chen H."/>
            <person name="Zhou L."/>
            <person name="Ni X."/>
            <person name="Tian J."/>
            <person name="Zhou Y."/>
            <person name="Sheng Y."/>
            <person name="Liu T."/>
            <person name="Pan Y."/>
            <person name="Xia L."/>
            <person name="Li J."/>
            <person name="Zhao F."/>
            <person name="Cao W."/>
        </authorList>
    </citation>
    <scope>NUCLEOTIDE SEQUENCE</scope>
    <source>
        <strain evidence="1">Hyas-2018</strain>
    </source>
</reference>
<gene>
    <name evidence="1" type="ORF">HPB50_014639</name>
</gene>
<protein>
    <submittedName>
        <fullName evidence="1">Uncharacterized protein</fullName>
    </submittedName>
</protein>
<proteinExistence type="predicted"/>
<evidence type="ECO:0000313" key="1">
    <source>
        <dbReference type="EMBL" id="KAH6924289.1"/>
    </source>
</evidence>
<sequence length="383" mass="41724">MAAQDSVNTAAMHENTPPAPMDEEPSQDNEDGTWFLVARKRKKQAQAESNLPHNTEPTQQGQTQPMFRKKSSLLPPLPIGDLKVVFRPRDGLNLGEWPQHSIARAIGMAAQFTDATLHQLTIRICREQNVAVVSTPDDDLAARLQQIKVLCLANKQYEVHAYVAAPDASCKGVIFGIKKTLMTHLRSTTAQILHARMTGGSATAIITFTGTQVPRYIYYNGAEYRCHIHRPRQQLCGVCLCTGHRADVCPTPDKHRCAARGSPRPPENDECTLKCITCGGEHPATDSRCPARKTKPFNKSHVHREQKRMAANLPQEKGQPGKVTSFNLEAPNSTTATPHRSAKEATPRVAAGPGAAVIRGTTSTRVAGVILQAALTTVSSINT</sequence>
<accession>A0ACB7RS62</accession>
<organism evidence="1 2">
    <name type="scientific">Hyalomma asiaticum</name>
    <name type="common">Tick</name>
    <dbReference type="NCBI Taxonomy" id="266040"/>
    <lineage>
        <taxon>Eukaryota</taxon>
        <taxon>Metazoa</taxon>
        <taxon>Ecdysozoa</taxon>
        <taxon>Arthropoda</taxon>
        <taxon>Chelicerata</taxon>
        <taxon>Arachnida</taxon>
        <taxon>Acari</taxon>
        <taxon>Parasitiformes</taxon>
        <taxon>Ixodida</taxon>
        <taxon>Ixodoidea</taxon>
        <taxon>Ixodidae</taxon>
        <taxon>Hyalomminae</taxon>
        <taxon>Hyalomma</taxon>
    </lineage>
</organism>
<keyword evidence="2" id="KW-1185">Reference proteome</keyword>
<name>A0ACB7RS62_HYAAI</name>
<evidence type="ECO:0000313" key="2">
    <source>
        <dbReference type="Proteomes" id="UP000821845"/>
    </source>
</evidence>
<dbReference type="EMBL" id="CM023488">
    <property type="protein sequence ID" value="KAH6924289.1"/>
    <property type="molecule type" value="Genomic_DNA"/>
</dbReference>
<dbReference type="Proteomes" id="UP000821845">
    <property type="component" value="Chromosome 8"/>
</dbReference>
<comment type="caution">
    <text evidence="1">The sequence shown here is derived from an EMBL/GenBank/DDBJ whole genome shotgun (WGS) entry which is preliminary data.</text>
</comment>